<comment type="caution">
    <text evidence="7">The sequence shown here is derived from an EMBL/GenBank/DDBJ whole genome shotgun (WGS) entry which is preliminary data.</text>
</comment>
<keyword evidence="3" id="KW-1003">Cell membrane</keyword>
<evidence type="ECO:0000313" key="8">
    <source>
        <dbReference type="Proteomes" id="UP000504882"/>
    </source>
</evidence>
<dbReference type="PANTHER" id="PTHR47737">
    <property type="entry name" value="GLYCINE BETAINE/PROLINE BETAINE TRANSPORT SYSTEM PERMEASE PROTEIN PROW"/>
    <property type="match status" value="1"/>
</dbReference>
<reference evidence="7 8" key="1">
    <citation type="submission" date="2019-03" db="EMBL/GenBank/DDBJ databases">
        <title>Genomic features of bacteria from cold environments.</title>
        <authorList>
            <person name="Shen L."/>
        </authorList>
    </citation>
    <scope>NUCLEOTIDE SEQUENCE [LARGE SCALE GENOMIC DNA]</scope>
    <source>
        <strain evidence="8">T3246-1</strain>
    </source>
</reference>
<dbReference type="CDD" id="cd13639">
    <property type="entry name" value="PBP2_OpuAC_like"/>
    <property type="match status" value="1"/>
</dbReference>
<keyword evidence="5" id="KW-0732">Signal</keyword>
<dbReference type="InterPro" id="IPR007210">
    <property type="entry name" value="ABC_Gly_betaine_transp_sub-bd"/>
</dbReference>
<dbReference type="Gene3D" id="3.40.190.100">
    <property type="entry name" value="Glycine betaine-binding periplasmic protein, domain 2"/>
    <property type="match status" value="1"/>
</dbReference>
<evidence type="ECO:0000313" key="7">
    <source>
        <dbReference type="EMBL" id="TDE90460.1"/>
    </source>
</evidence>
<evidence type="ECO:0000256" key="2">
    <source>
        <dbReference type="ARBA" id="ARBA00022448"/>
    </source>
</evidence>
<proteinExistence type="predicted"/>
<keyword evidence="8" id="KW-1185">Reference proteome</keyword>
<keyword evidence="2" id="KW-0813">Transport</keyword>
<dbReference type="PROSITE" id="PS51257">
    <property type="entry name" value="PROKAR_LIPOPROTEIN"/>
    <property type="match status" value="1"/>
</dbReference>
<evidence type="ECO:0000259" key="6">
    <source>
        <dbReference type="Pfam" id="PF04069"/>
    </source>
</evidence>
<feature type="domain" description="ABC-type glycine betaine transport system substrate-binding" evidence="6">
    <location>
        <begin position="47"/>
        <end position="297"/>
    </location>
</feature>
<evidence type="ECO:0000256" key="1">
    <source>
        <dbReference type="ARBA" id="ARBA00004236"/>
    </source>
</evidence>
<keyword evidence="4" id="KW-0472">Membrane</keyword>
<name>A0ABY2E159_9MICO</name>
<dbReference type="Gene3D" id="3.10.105.10">
    <property type="entry name" value="Dipeptide-binding Protein, Domain 3"/>
    <property type="match status" value="2"/>
</dbReference>
<dbReference type="Pfam" id="PF04069">
    <property type="entry name" value="OpuAC"/>
    <property type="match status" value="1"/>
</dbReference>
<dbReference type="Proteomes" id="UP000504882">
    <property type="component" value="Unassembled WGS sequence"/>
</dbReference>
<feature type="signal peptide" evidence="5">
    <location>
        <begin position="1"/>
        <end position="21"/>
    </location>
</feature>
<feature type="chain" id="PRO_5046288131" evidence="5">
    <location>
        <begin position="22"/>
        <end position="307"/>
    </location>
</feature>
<organism evidence="7 8">
    <name type="scientific">Occultella glacieicola</name>
    <dbReference type="NCBI Taxonomy" id="2518684"/>
    <lineage>
        <taxon>Bacteria</taxon>
        <taxon>Bacillati</taxon>
        <taxon>Actinomycetota</taxon>
        <taxon>Actinomycetes</taxon>
        <taxon>Micrococcales</taxon>
        <taxon>Ruaniaceae</taxon>
        <taxon>Occultella</taxon>
    </lineage>
</organism>
<dbReference type="SUPFAM" id="SSF53850">
    <property type="entry name" value="Periplasmic binding protein-like II"/>
    <property type="match status" value="1"/>
</dbReference>
<dbReference type="EMBL" id="SMNA01000009">
    <property type="protein sequence ID" value="TDE90460.1"/>
    <property type="molecule type" value="Genomic_DNA"/>
</dbReference>
<evidence type="ECO:0000256" key="3">
    <source>
        <dbReference type="ARBA" id="ARBA00022475"/>
    </source>
</evidence>
<dbReference type="PANTHER" id="PTHR47737:SF1">
    <property type="entry name" value="GLYCINE BETAINE_PROLINE BETAINE TRANSPORT SYSTEM PERMEASE PROTEIN PROW"/>
    <property type="match status" value="1"/>
</dbReference>
<gene>
    <name evidence="7" type="ORF">EXU48_18265</name>
</gene>
<sequence length="307" mass="32773">MTKRRRAAALFAAAAVGVTLAACGGGESGDDATTDGDDAGGDAGDMTITLGYIPSWTDGLSTAFLLENVLEEAGYTVEHEELTEAGILYTALSQGDVDIYPSAWPEVTHATYMEEYGEQIEDLGAYYDGAVLTFAVPEYSEITSIADLPDYVDELEGRIVGIEPGAGLTEATQDSVMPTYGLDEAGFSLATSSTTAMLAELDSAIQAQEEIVVTLWRPFWANAEYGVRDLEDPEGAFGEPEGLHFLARDGFAEEFPEVAEWIGTISLDDEQYGALESSVVNDNPDDPAAGVAAWLEEYPDVLTPFEP</sequence>
<protein>
    <submittedName>
        <fullName evidence="7">Glycine betaine ABC transporter substrate-binding protein</fullName>
    </submittedName>
</protein>
<accession>A0ABY2E159</accession>
<evidence type="ECO:0000256" key="4">
    <source>
        <dbReference type="ARBA" id="ARBA00023136"/>
    </source>
</evidence>
<comment type="subcellular location">
    <subcellularLocation>
        <location evidence="1">Cell membrane</location>
    </subcellularLocation>
</comment>
<evidence type="ECO:0000256" key="5">
    <source>
        <dbReference type="SAM" id="SignalP"/>
    </source>
</evidence>